<organism evidence="9 10">
    <name type="scientific">Martelella lutilitoris</name>
    <dbReference type="NCBI Taxonomy" id="2583532"/>
    <lineage>
        <taxon>Bacteria</taxon>
        <taxon>Pseudomonadati</taxon>
        <taxon>Pseudomonadota</taxon>
        <taxon>Alphaproteobacteria</taxon>
        <taxon>Hyphomicrobiales</taxon>
        <taxon>Aurantimonadaceae</taxon>
        <taxon>Martelella</taxon>
    </lineage>
</organism>
<feature type="domain" description="Tripartite ATP-independent periplasmic transporters DctQ component" evidence="8">
    <location>
        <begin position="41"/>
        <end position="164"/>
    </location>
</feature>
<keyword evidence="6 7" id="KW-0472">Membrane</keyword>
<evidence type="ECO:0000256" key="6">
    <source>
        <dbReference type="ARBA" id="ARBA00023136"/>
    </source>
</evidence>
<feature type="transmembrane region" description="Helical" evidence="7">
    <location>
        <begin position="64"/>
        <end position="83"/>
    </location>
</feature>
<comment type="subcellular location">
    <subcellularLocation>
        <location evidence="7">Cell inner membrane</location>
        <topology evidence="7">Multi-pass membrane protein</topology>
    </subcellularLocation>
    <subcellularLocation>
        <location evidence="1">Cell membrane</location>
        <topology evidence="1">Multi-pass membrane protein</topology>
    </subcellularLocation>
</comment>
<dbReference type="Pfam" id="PF04290">
    <property type="entry name" value="DctQ"/>
    <property type="match status" value="1"/>
</dbReference>
<evidence type="ECO:0000256" key="3">
    <source>
        <dbReference type="ARBA" id="ARBA00022475"/>
    </source>
</evidence>
<keyword evidence="2 7" id="KW-0813">Transport</keyword>
<comment type="caution">
    <text evidence="9">The sequence shown here is derived from an EMBL/GenBank/DDBJ whole genome shotgun (WGS) entry which is preliminary data.</text>
</comment>
<comment type="similarity">
    <text evidence="7">Belongs to the TRAP transporter small permease family.</text>
</comment>
<keyword evidence="3" id="KW-1003">Cell membrane</keyword>
<feature type="transmembrane region" description="Helical" evidence="7">
    <location>
        <begin position="104"/>
        <end position="124"/>
    </location>
</feature>
<evidence type="ECO:0000313" key="9">
    <source>
        <dbReference type="EMBL" id="TNB48549.1"/>
    </source>
</evidence>
<reference evidence="9 10" key="1">
    <citation type="submission" date="2019-06" db="EMBL/GenBank/DDBJ databases">
        <title>Martelella lutilitoris sp. nov., isolated from a tidal mudflat.</title>
        <authorList>
            <person name="Kim Y.-J."/>
        </authorList>
    </citation>
    <scope>NUCLEOTIDE SEQUENCE [LARGE SCALE GENOMIC DNA]</scope>
    <source>
        <strain evidence="9 10">GH2-6</strain>
    </source>
</reference>
<dbReference type="EMBL" id="VCLB01000003">
    <property type="protein sequence ID" value="TNB48549.1"/>
    <property type="molecule type" value="Genomic_DNA"/>
</dbReference>
<keyword evidence="10" id="KW-1185">Reference proteome</keyword>
<keyword evidence="5 7" id="KW-1133">Transmembrane helix</keyword>
<dbReference type="AlphaFoldDB" id="A0A5C4JV80"/>
<proteinExistence type="inferred from homology"/>
<gene>
    <name evidence="9" type="ORF">FF124_05275</name>
</gene>
<dbReference type="OrthoDB" id="6183232at2"/>
<evidence type="ECO:0000256" key="1">
    <source>
        <dbReference type="ARBA" id="ARBA00004651"/>
    </source>
</evidence>
<keyword evidence="7" id="KW-0997">Cell inner membrane</keyword>
<keyword evidence="4 7" id="KW-0812">Transmembrane</keyword>
<evidence type="ECO:0000256" key="2">
    <source>
        <dbReference type="ARBA" id="ARBA00022448"/>
    </source>
</evidence>
<comment type="subunit">
    <text evidence="7">The complex comprises the extracytoplasmic solute receptor protein and the two transmembrane proteins.</text>
</comment>
<evidence type="ECO:0000313" key="10">
    <source>
        <dbReference type="Proteomes" id="UP000307874"/>
    </source>
</evidence>
<evidence type="ECO:0000256" key="5">
    <source>
        <dbReference type="ARBA" id="ARBA00022989"/>
    </source>
</evidence>
<dbReference type="InterPro" id="IPR055348">
    <property type="entry name" value="DctQ"/>
</dbReference>
<evidence type="ECO:0000256" key="7">
    <source>
        <dbReference type="RuleBase" id="RU369079"/>
    </source>
</evidence>
<feature type="transmembrane region" description="Helical" evidence="7">
    <location>
        <begin position="144"/>
        <end position="167"/>
    </location>
</feature>
<dbReference type="Proteomes" id="UP000307874">
    <property type="component" value="Unassembled WGS sequence"/>
</dbReference>
<accession>A0A5C4JV80</accession>
<name>A0A5C4JV80_9HYPH</name>
<dbReference type="RefSeq" id="WP_138747457.1">
    <property type="nucleotide sequence ID" value="NZ_VCLB01000003.1"/>
</dbReference>
<evidence type="ECO:0000259" key="8">
    <source>
        <dbReference type="Pfam" id="PF04290"/>
    </source>
</evidence>
<sequence>MAEKTPSSLQKRGASRPRFVWLYRLCLVAAGAGGLAAFAAALMVTLSVLMRIFGFGGIRGDFEAVELVCAACASLFLPYCQFTKGHVMVDLFTNWLPAAGQRRLDGFWTVLFGLGWTVICWRLTHGLETIYGYGDRTMLLGFPLWLIYLPAVAGTGLSALVAFITGIDDLVNARASNPMTEGA</sequence>
<feature type="transmembrane region" description="Helical" evidence="7">
    <location>
        <begin position="21"/>
        <end position="44"/>
    </location>
</feature>
<protein>
    <recommendedName>
        <fullName evidence="7">TRAP transporter small permease protein</fullName>
    </recommendedName>
</protein>
<comment type="function">
    <text evidence="7">Part of the tripartite ATP-independent periplasmic (TRAP) transport system.</text>
</comment>
<dbReference type="GO" id="GO:0022857">
    <property type="term" value="F:transmembrane transporter activity"/>
    <property type="evidence" value="ECO:0007669"/>
    <property type="project" value="UniProtKB-UniRule"/>
</dbReference>
<evidence type="ECO:0000256" key="4">
    <source>
        <dbReference type="ARBA" id="ARBA00022692"/>
    </source>
</evidence>
<dbReference type="GO" id="GO:0005886">
    <property type="term" value="C:plasma membrane"/>
    <property type="evidence" value="ECO:0007669"/>
    <property type="project" value="UniProtKB-SubCell"/>
</dbReference>